<reference evidence="1 2" key="1">
    <citation type="submission" date="2024-07" db="EMBL/GenBank/DDBJ databases">
        <authorList>
            <person name="Akdeniz Z."/>
        </authorList>
    </citation>
    <scope>NUCLEOTIDE SEQUENCE [LARGE SCALE GENOMIC DNA]</scope>
</reference>
<dbReference type="EMBL" id="CAXDID020000137">
    <property type="protein sequence ID" value="CAL6037582.1"/>
    <property type="molecule type" value="Genomic_DNA"/>
</dbReference>
<sequence>MQIPAPGLVEGQAVGYSHIVFKALSNLSKDDQIFFNSQNNSNYAIFKQSDKQVSFAVNISYNTIDNENVYIVVNSTCNAEIRLVAVAVHHLNSKSVSLTKMQPESTYFAHKQLPWINKRVKFAIDIRVNEYATVWICSSPVNLIAGSDCKYLIAKGQTAQFINIDVEADDYDFYTNYLYYTIQSTQSDRLISAEIIDVYKIDDVNFSKLFQINKNESIHYKLADNMSLDAYFVSYPDRSWCTTLLHKII</sequence>
<accession>A0ABP1JG83</accession>
<keyword evidence="2" id="KW-1185">Reference proteome</keyword>
<gene>
    <name evidence="1" type="ORF">HINF_LOCUS36957</name>
</gene>
<protein>
    <submittedName>
        <fullName evidence="1">Hypothetical_protein</fullName>
    </submittedName>
</protein>
<evidence type="ECO:0000313" key="2">
    <source>
        <dbReference type="Proteomes" id="UP001642409"/>
    </source>
</evidence>
<comment type="caution">
    <text evidence="1">The sequence shown here is derived from an EMBL/GenBank/DDBJ whole genome shotgun (WGS) entry which is preliminary data.</text>
</comment>
<organism evidence="1 2">
    <name type="scientific">Hexamita inflata</name>
    <dbReference type="NCBI Taxonomy" id="28002"/>
    <lineage>
        <taxon>Eukaryota</taxon>
        <taxon>Metamonada</taxon>
        <taxon>Diplomonadida</taxon>
        <taxon>Hexamitidae</taxon>
        <taxon>Hexamitinae</taxon>
        <taxon>Hexamita</taxon>
    </lineage>
</organism>
<proteinExistence type="predicted"/>
<name>A0ABP1JG83_9EUKA</name>
<dbReference type="Proteomes" id="UP001642409">
    <property type="component" value="Unassembled WGS sequence"/>
</dbReference>
<evidence type="ECO:0000313" key="1">
    <source>
        <dbReference type="EMBL" id="CAL6037582.1"/>
    </source>
</evidence>